<accession>A0A6M2D9W6</accession>
<keyword evidence="1" id="KW-0732">Signal</keyword>
<proteinExistence type="predicted"/>
<organism evidence="2">
    <name type="scientific">Rhipicephalus microplus</name>
    <name type="common">Cattle tick</name>
    <name type="synonym">Boophilus microplus</name>
    <dbReference type="NCBI Taxonomy" id="6941"/>
    <lineage>
        <taxon>Eukaryota</taxon>
        <taxon>Metazoa</taxon>
        <taxon>Ecdysozoa</taxon>
        <taxon>Arthropoda</taxon>
        <taxon>Chelicerata</taxon>
        <taxon>Arachnida</taxon>
        <taxon>Acari</taxon>
        <taxon>Parasitiformes</taxon>
        <taxon>Ixodida</taxon>
        <taxon>Ixodoidea</taxon>
        <taxon>Ixodidae</taxon>
        <taxon>Rhipicephalinae</taxon>
        <taxon>Rhipicephalus</taxon>
        <taxon>Boophilus</taxon>
    </lineage>
</organism>
<feature type="chain" id="PRO_5026983644" evidence="1">
    <location>
        <begin position="35"/>
        <end position="98"/>
    </location>
</feature>
<evidence type="ECO:0000313" key="2">
    <source>
        <dbReference type="EMBL" id="NOV42895.1"/>
    </source>
</evidence>
<reference evidence="2" key="1">
    <citation type="submission" date="2019-09" db="EMBL/GenBank/DDBJ databases">
        <title>Organ-specific transcriptomic study of the physiology of the cattle tick, Rhipicephalus microplus.</title>
        <authorList>
            <person name="Tirloni L."/>
            <person name="Braz G."/>
            <person name="Gandara A.C.P."/>
            <person name="Sabadin G.A."/>
            <person name="da Silva R.M."/>
            <person name="Guizzo M.G."/>
            <person name="Machado J.A."/>
            <person name="Costa E.P."/>
            <person name="Gomes H.F."/>
            <person name="Moraes J."/>
            <person name="Mota M.B.S."/>
            <person name="Mesquita R.D."/>
            <person name="Alvarenga P.H."/>
            <person name="Alves F."/>
            <person name="Seixas A."/>
            <person name="da Fonseca R.N."/>
            <person name="Fogaca A."/>
            <person name="Logullo C."/>
            <person name="Tanaka A."/>
            <person name="Daffre S."/>
            <person name="Termignoni C."/>
            <person name="Vaz I.S.Jr."/>
            <person name="Oliveira P.L."/>
            <person name="Ribeiro J.M."/>
        </authorList>
    </citation>
    <scope>NUCLEOTIDE SEQUENCE</scope>
    <source>
        <strain evidence="2">Porto Alegre</strain>
    </source>
</reference>
<feature type="signal peptide" evidence="1">
    <location>
        <begin position="1"/>
        <end position="34"/>
    </location>
</feature>
<dbReference type="EMBL" id="GHWJ01010158">
    <property type="protein sequence ID" value="NOV42895.1"/>
    <property type="molecule type" value="Transcribed_RNA"/>
</dbReference>
<sequence>MRSCHLLYLVIRQLFPHIHLLHLLSLFLVPRSACTTSWKCTETGGCDENEQLMHHFFVGSSFSCAVRDFALFLLLFIDSELARQSVLLKYHHTIIDAI</sequence>
<dbReference type="AlphaFoldDB" id="A0A6M2D9W6"/>
<name>A0A6M2D9W6_RHIMP</name>
<evidence type="ECO:0000256" key="1">
    <source>
        <dbReference type="SAM" id="SignalP"/>
    </source>
</evidence>
<protein>
    <submittedName>
        <fullName evidence="2">Putative secreted protein ovary overexpressed</fullName>
    </submittedName>
</protein>